<evidence type="ECO:0000256" key="1">
    <source>
        <dbReference type="SAM" id="MobiDB-lite"/>
    </source>
</evidence>
<name>A0AAQ3RGA2_VIGMU</name>
<protein>
    <submittedName>
        <fullName evidence="2">Uncharacterized protein</fullName>
    </submittedName>
</protein>
<keyword evidence="3" id="KW-1185">Reference proteome</keyword>
<dbReference type="Proteomes" id="UP001374535">
    <property type="component" value="Chromosome 10"/>
</dbReference>
<evidence type="ECO:0000313" key="3">
    <source>
        <dbReference type="Proteomes" id="UP001374535"/>
    </source>
</evidence>
<gene>
    <name evidence="2" type="ORF">V8G54_031979</name>
</gene>
<organism evidence="2 3">
    <name type="scientific">Vigna mungo</name>
    <name type="common">Black gram</name>
    <name type="synonym">Phaseolus mungo</name>
    <dbReference type="NCBI Taxonomy" id="3915"/>
    <lineage>
        <taxon>Eukaryota</taxon>
        <taxon>Viridiplantae</taxon>
        <taxon>Streptophyta</taxon>
        <taxon>Embryophyta</taxon>
        <taxon>Tracheophyta</taxon>
        <taxon>Spermatophyta</taxon>
        <taxon>Magnoliopsida</taxon>
        <taxon>eudicotyledons</taxon>
        <taxon>Gunneridae</taxon>
        <taxon>Pentapetalae</taxon>
        <taxon>rosids</taxon>
        <taxon>fabids</taxon>
        <taxon>Fabales</taxon>
        <taxon>Fabaceae</taxon>
        <taxon>Papilionoideae</taxon>
        <taxon>50 kb inversion clade</taxon>
        <taxon>NPAAA clade</taxon>
        <taxon>indigoferoid/millettioid clade</taxon>
        <taxon>Phaseoleae</taxon>
        <taxon>Vigna</taxon>
    </lineage>
</organism>
<evidence type="ECO:0000313" key="2">
    <source>
        <dbReference type="EMBL" id="WVY92891.1"/>
    </source>
</evidence>
<proteinExistence type="predicted"/>
<accession>A0AAQ3RGA2</accession>
<feature type="region of interest" description="Disordered" evidence="1">
    <location>
        <begin position="1"/>
        <end position="51"/>
    </location>
</feature>
<dbReference type="AlphaFoldDB" id="A0AAQ3RGA2"/>
<dbReference type="EMBL" id="CP144691">
    <property type="protein sequence ID" value="WVY92891.1"/>
    <property type="molecule type" value="Genomic_DNA"/>
</dbReference>
<reference evidence="2 3" key="1">
    <citation type="journal article" date="2023" name="Life. Sci Alliance">
        <title>Evolutionary insights into 3D genome organization and epigenetic landscape of Vigna mungo.</title>
        <authorList>
            <person name="Junaid A."/>
            <person name="Singh B."/>
            <person name="Bhatia S."/>
        </authorList>
    </citation>
    <scope>NUCLEOTIDE SEQUENCE [LARGE SCALE GENOMIC DNA]</scope>
    <source>
        <strain evidence="2">Urdbean</strain>
    </source>
</reference>
<sequence length="131" mass="14293">MSSPSAFESVGREGQGYADNDVATSSYSTLGADDERNPLVGSQVGPTGSEDSLRILEDSEDEEVGINVDFVGEWDGRCKNWPIVAGYDWVPHEVKLYASSFCTGRSIKELLSRISLVKATVDADYFKIAVY</sequence>